<accession>A0A3B0U655</accession>
<name>A0A3B0U655_9ZZZZ</name>
<keyword evidence="1" id="KW-0472">Membrane</keyword>
<proteinExistence type="predicted"/>
<gene>
    <name evidence="2" type="ORF">MNBD_BACTEROID06-388</name>
</gene>
<feature type="transmembrane region" description="Helical" evidence="1">
    <location>
        <begin position="7"/>
        <end position="32"/>
    </location>
</feature>
<dbReference type="AlphaFoldDB" id="A0A3B0U655"/>
<protein>
    <recommendedName>
        <fullName evidence="3">Signal peptide peptidase SppA</fullName>
    </recommendedName>
</protein>
<reference evidence="2" key="1">
    <citation type="submission" date="2018-06" db="EMBL/GenBank/DDBJ databases">
        <authorList>
            <person name="Zhirakovskaya E."/>
        </authorList>
    </citation>
    <scope>NUCLEOTIDE SEQUENCE</scope>
</reference>
<sequence>MKFLRNFFASFLALVVFSLVGFLMFAAIIAVMENEGEVSVSSNSVLH</sequence>
<dbReference type="EMBL" id="UOES01000111">
    <property type="protein sequence ID" value="VAW26531.1"/>
    <property type="molecule type" value="Genomic_DNA"/>
</dbReference>
<evidence type="ECO:0000313" key="2">
    <source>
        <dbReference type="EMBL" id="VAW26531.1"/>
    </source>
</evidence>
<keyword evidence="1" id="KW-1133">Transmembrane helix</keyword>
<organism evidence="2">
    <name type="scientific">hydrothermal vent metagenome</name>
    <dbReference type="NCBI Taxonomy" id="652676"/>
    <lineage>
        <taxon>unclassified sequences</taxon>
        <taxon>metagenomes</taxon>
        <taxon>ecological metagenomes</taxon>
    </lineage>
</organism>
<evidence type="ECO:0000256" key="1">
    <source>
        <dbReference type="SAM" id="Phobius"/>
    </source>
</evidence>
<keyword evidence="1" id="KW-0812">Transmembrane</keyword>
<evidence type="ECO:0008006" key="3">
    <source>
        <dbReference type="Google" id="ProtNLM"/>
    </source>
</evidence>
<feature type="non-terminal residue" evidence="2">
    <location>
        <position position="47"/>
    </location>
</feature>